<organism evidence="2 3">
    <name type="scientific">Pseudonocardia adelaidensis</name>
    <dbReference type="NCBI Taxonomy" id="648754"/>
    <lineage>
        <taxon>Bacteria</taxon>
        <taxon>Bacillati</taxon>
        <taxon>Actinomycetota</taxon>
        <taxon>Actinomycetes</taxon>
        <taxon>Pseudonocardiales</taxon>
        <taxon>Pseudonocardiaceae</taxon>
        <taxon>Pseudonocardia</taxon>
    </lineage>
</organism>
<accession>A0ABP9NES7</accession>
<dbReference type="Proteomes" id="UP001500804">
    <property type="component" value="Unassembled WGS sequence"/>
</dbReference>
<gene>
    <name evidence="2" type="ORF">GCM10023320_16270</name>
</gene>
<reference evidence="3" key="1">
    <citation type="journal article" date="2019" name="Int. J. Syst. Evol. Microbiol.">
        <title>The Global Catalogue of Microorganisms (GCM) 10K type strain sequencing project: providing services to taxonomists for standard genome sequencing and annotation.</title>
        <authorList>
            <consortium name="The Broad Institute Genomics Platform"/>
            <consortium name="The Broad Institute Genome Sequencing Center for Infectious Disease"/>
            <person name="Wu L."/>
            <person name="Ma J."/>
        </authorList>
    </citation>
    <scope>NUCLEOTIDE SEQUENCE [LARGE SCALE GENOMIC DNA]</scope>
    <source>
        <strain evidence="3">JCM 18302</strain>
    </source>
</reference>
<proteinExistence type="predicted"/>
<evidence type="ECO:0000313" key="2">
    <source>
        <dbReference type="EMBL" id="GAA5116268.1"/>
    </source>
</evidence>
<evidence type="ECO:0000256" key="1">
    <source>
        <dbReference type="SAM" id="MobiDB-lite"/>
    </source>
</evidence>
<feature type="region of interest" description="Disordered" evidence="1">
    <location>
        <begin position="34"/>
        <end position="59"/>
    </location>
</feature>
<evidence type="ECO:0000313" key="3">
    <source>
        <dbReference type="Proteomes" id="UP001500804"/>
    </source>
</evidence>
<protein>
    <submittedName>
        <fullName evidence="2">Uncharacterized protein</fullName>
    </submittedName>
</protein>
<feature type="compositionally biased region" description="Basic and acidic residues" evidence="1">
    <location>
        <begin position="34"/>
        <end position="43"/>
    </location>
</feature>
<comment type="caution">
    <text evidence="2">The sequence shown here is derived from an EMBL/GenBank/DDBJ whole genome shotgun (WGS) entry which is preliminary data.</text>
</comment>
<name>A0ABP9NES7_9PSEU</name>
<dbReference type="EMBL" id="BAABJO010000005">
    <property type="protein sequence ID" value="GAA5116268.1"/>
    <property type="molecule type" value="Genomic_DNA"/>
</dbReference>
<sequence>MHQWLTAGTLVGIDEDENDGASGSRYGVWTGVRRGADAADRRPGSARSTVHEPMGGTEA</sequence>
<keyword evidence="3" id="KW-1185">Reference proteome</keyword>